<evidence type="ECO:0000313" key="2">
    <source>
        <dbReference type="EMBL" id="MFC4262549.1"/>
    </source>
</evidence>
<dbReference type="SUPFAM" id="SSF48179">
    <property type="entry name" value="6-phosphogluconate dehydrogenase C-terminal domain-like"/>
    <property type="match status" value="1"/>
</dbReference>
<keyword evidence="3" id="KW-1185">Reference proteome</keyword>
<dbReference type="EMBL" id="JBHSCZ010000001">
    <property type="protein sequence ID" value="MFC4262549.1"/>
    <property type="molecule type" value="Genomic_DNA"/>
</dbReference>
<accession>A0ABV8QU45</accession>
<protein>
    <submittedName>
        <fullName evidence="2">3-hydroxyacyl-CoA dehydrogenase family protein</fullName>
    </submittedName>
</protein>
<dbReference type="Proteomes" id="UP001595907">
    <property type="component" value="Unassembled WGS sequence"/>
</dbReference>
<dbReference type="Pfam" id="PF00725">
    <property type="entry name" value="3HCDH"/>
    <property type="match status" value="1"/>
</dbReference>
<gene>
    <name evidence="2" type="ORF">ACFOWM_06655</name>
</gene>
<comment type="caution">
    <text evidence="2">The sequence shown here is derived from an EMBL/GenBank/DDBJ whole genome shotgun (WGS) entry which is preliminary data.</text>
</comment>
<dbReference type="Gene3D" id="1.10.1040.10">
    <property type="entry name" value="N-(1-d-carboxylethyl)-l-norvaline Dehydrogenase, domain 2"/>
    <property type="match status" value="1"/>
</dbReference>
<sequence>MKLVVCGTDAQWNYLTSLNETVEWVRVDDAIKLNNENADAYFYLHDYEKTTPITIETQPVFINSMHNTLHLLALPNNFIRINAWPTFFEQPIWEVAGVTDSNVHTILKNIHKKIINVNDEPGFISARVVAMIINEAYFAKGDHVSSAEDIDTAMKLGTNYPYGPFEWCQLIGAKNIVALLQTLSIQDVKYTPAPALINEI</sequence>
<dbReference type="InterPro" id="IPR006108">
    <property type="entry name" value="3HC_DH_C"/>
</dbReference>
<evidence type="ECO:0000313" key="3">
    <source>
        <dbReference type="Proteomes" id="UP001595907"/>
    </source>
</evidence>
<dbReference type="InterPro" id="IPR008927">
    <property type="entry name" value="6-PGluconate_DH-like_C_sf"/>
</dbReference>
<evidence type="ECO:0000259" key="1">
    <source>
        <dbReference type="Pfam" id="PF00725"/>
    </source>
</evidence>
<organism evidence="2 3">
    <name type="scientific">Ferruginibacter yonginensis</name>
    <dbReference type="NCBI Taxonomy" id="1310416"/>
    <lineage>
        <taxon>Bacteria</taxon>
        <taxon>Pseudomonadati</taxon>
        <taxon>Bacteroidota</taxon>
        <taxon>Chitinophagia</taxon>
        <taxon>Chitinophagales</taxon>
        <taxon>Chitinophagaceae</taxon>
        <taxon>Ferruginibacter</taxon>
    </lineage>
</organism>
<dbReference type="PANTHER" id="PTHR48075">
    <property type="entry name" value="3-HYDROXYACYL-COA DEHYDROGENASE FAMILY PROTEIN"/>
    <property type="match status" value="1"/>
</dbReference>
<proteinExistence type="predicted"/>
<dbReference type="InterPro" id="IPR013328">
    <property type="entry name" value="6PGD_dom2"/>
</dbReference>
<dbReference type="RefSeq" id="WP_379708075.1">
    <property type="nucleotide sequence ID" value="NZ_JBHSCZ010000001.1"/>
</dbReference>
<dbReference type="PANTHER" id="PTHR48075:SF5">
    <property type="entry name" value="3-HYDROXYBUTYRYL-COA DEHYDROGENASE"/>
    <property type="match status" value="1"/>
</dbReference>
<reference evidence="3" key="1">
    <citation type="journal article" date="2019" name="Int. J. Syst. Evol. Microbiol.">
        <title>The Global Catalogue of Microorganisms (GCM) 10K type strain sequencing project: providing services to taxonomists for standard genome sequencing and annotation.</title>
        <authorList>
            <consortium name="The Broad Institute Genomics Platform"/>
            <consortium name="The Broad Institute Genome Sequencing Center for Infectious Disease"/>
            <person name="Wu L."/>
            <person name="Ma J."/>
        </authorList>
    </citation>
    <scope>NUCLEOTIDE SEQUENCE [LARGE SCALE GENOMIC DNA]</scope>
    <source>
        <strain evidence="3">CECT 8289</strain>
    </source>
</reference>
<name>A0ABV8QU45_9BACT</name>
<feature type="domain" description="3-hydroxyacyl-CoA dehydrogenase C-terminal" evidence="1">
    <location>
        <begin position="122"/>
        <end position="183"/>
    </location>
</feature>